<accession>A0A9X2LAX7</accession>
<dbReference type="PROSITE" id="PS51549">
    <property type="entry name" value="DM13"/>
    <property type="match status" value="1"/>
</dbReference>
<dbReference type="Pfam" id="PF10517">
    <property type="entry name" value="DM13"/>
    <property type="match status" value="1"/>
</dbReference>
<dbReference type="RefSeq" id="WP_256620277.1">
    <property type="nucleotide sequence ID" value="NZ_JANIBC010000017.1"/>
</dbReference>
<keyword evidence="3" id="KW-1185">Reference proteome</keyword>
<evidence type="ECO:0000313" key="3">
    <source>
        <dbReference type="Proteomes" id="UP001142610"/>
    </source>
</evidence>
<feature type="domain" description="DM13" evidence="1">
    <location>
        <begin position="39"/>
        <end position="144"/>
    </location>
</feature>
<dbReference type="Proteomes" id="UP001142610">
    <property type="component" value="Unassembled WGS sequence"/>
</dbReference>
<evidence type="ECO:0000259" key="1">
    <source>
        <dbReference type="PROSITE" id="PS51549"/>
    </source>
</evidence>
<gene>
    <name evidence="2" type="ORF">NOG11_13340</name>
</gene>
<reference evidence="2" key="1">
    <citation type="submission" date="2022-07" db="EMBL/GenBank/DDBJ databases">
        <title>Parvularcula maris sp. nov., an algicidal bacterium isolated from seawater.</title>
        <authorList>
            <person name="Li F."/>
        </authorList>
    </citation>
    <scope>NUCLEOTIDE SEQUENCE</scope>
    <source>
        <strain evidence="2">BGMRC 0090</strain>
    </source>
</reference>
<dbReference type="EMBL" id="JANIBC010000017">
    <property type="protein sequence ID" value="MCQ8186366.1"/>
    <property type="molecule type" value="Genomic_DNA"/>
</dbReference>
<name>A0A9X2LAX7_9PROT</name>
<sequence>MLLATAAAVAALTLSAPQPTTLITAYAASLQESEVLLSGTFEGREGKRGQGTARIVREGERMFLEFEGFRTSRGPQLEVWITDRTVRRNEDVKGSGYVDLGDLESHRRGTQRYELPEGFDLSSAASVTIWCEPFEILFASADLS</sequence>
<dbReference type="InterPro" id="IPR019545">
    <property type="entry name" value="DM13_domain"/>
</dbReference>
<organism evidence="2 3">
    <name type="scientific">Parvularcula maris</name>
    <dbReference type="NCBI Taxonomy" id="2965077"/>
    <lineage>
        <taxon>Bacteria</taxon>
        <taxon>Pseudomonadati</taxon>
        <taxon>Pseudomonadota</taxon>
        <taxon>Alphaproteobacteria</taxon>
        <taxon>Parvularculales</taxon>
        <taxon>Parvularculaceae</taxon>
        <taxon>Parvularcula</taxon>
    </lineage>
</organism>
<dbReference type="AlphaFoldDB" id="A0A9X2LAX7"/>
<comment type="caution">
    <text evidence="2">The sequence shown here is derived from an EMBL/GenBank/DDBJ whole genome shotgun (WGS) entry which is preliminary data.</text>
</comment>
<protein>
    <submittedName>
        <fullName evidence="2">DM13 domain-containing protein</fullName>
    </submittedName>
</protein>
<proteinExistence type="predicted"/>
<evidence type="ECO:0000313" key="2">
    <source>
        <dbReference type="EMBL" id="MCQ8186366.1"/>
    </source>
</evidence>